<dbReference type="SUPFAM" id="SSF57667">
    <property type="entry name" value="beta-beta-alpha zinc fingers"/>
    <property type="match status" value="1"/>
</dbReference>
<evidence type="ECO:0000256" key="9">
    <source>
        <dbReference type="SAM" id="MobiDB-lite"/>
    </source>
</evidence>
<feature type="domain" description="C2H2-type" evidence="10">
    <location>
        <begin position="12"/>
        <end position="39"/>
    </location>
</feature>
<reference evidence="11" key="1">
    <citation type="submission" date="2025-08" db="UniProtKB">
        <authorList>
            <consortium name="Ensembl"/>
        </authorList>
    </citation>
    <scope>IDENTIFICATION</scope>
</reference>
<keyword evidence="4 8" id="KW-0863">Zinc-finger</keyword>
<evidence type="ECO:0000256" key="8">
    <source>
        <dbReference type="PROSITE-ProRule" id="PRU00042"/>
    </source>
</evidence>
<reference evidence="11" key="2">
    <citation type="submission" date="2025-09" db="UniProtKB">
        <authorList>
            <consortium name="Ensembl"/>
        </authorList>
    </citation>
    <scope>IDENTIFICATION</scope>
</reference>
<keyword evidence="6" id="KW-0238">DNA-binding</keyword>
<dbReference type="PROSITE" id="PS50157">
    <property type="entry name" value="ZINC_FINGER_C2H2_2"/>
    <property type="match status" value="2"/>
</dbReference>
<evidence type="ECO:0000256" key="2">
    <source>
        <dbReference type="ARBA" id="ARBA00022723"/>
    </source>
</evidence>
<dbReference type="SMART" id="SM00355">
    <property type="entry name" value="ZnF_C2H2"/>
    <property type="match status" value="3"/>
</dbReference>
<keyword evidence="7" id="KW-0539">Nucleus</keyword>
<keyword evidence="12" id="KW-1185">Reference proteome</keyword>
<evidence type="ECO:0000256" key="4">
    <source>
        <dbReference type="ARBA" id="ARBA00022771"/>
    </source>
</evidence>
<dbReference type="AlphaFoldDB" id="A0A671NED8"/>
<dbReference type="InterPro" id="IPR050589">
    <property type="entry name" value="Ikaros_C2H2-ZF"/>
</dbReference>
<dbReference type="FunFam" id="3.30.160.60:FF:001450">
    <property type="entry name" value="zinc finger protein 774"/>
    <property type="match status" value="1"/>
</dbReference>
<keyword evidence="3" id="KW-0677">Repeat</keyword>
<dbReference type="GO" id="GO:0005634">
    <property type="term" value="C:nucleus"/>
    <property type="evidence" value="ECO:0007669"/>
    <property type="project" value="UniProtKB-SubCell"/>
</dbReference>
<keyword evidence="2" id="KW-0479">Metal-binding</keyword>
<evidence type="ECO:0000256" key="1">
    <source>
        <dbReference type="ARBA" id="ARBA00004123"/>
    </source>
</evidence>
<dbReference type="Ensembl" id="ENSSANT00000045799.1">
    <property type="protein sequence ID" value="ENSSANP00000043035.1"/>
    <property type="gene ID" value="ENSSANG00000021807.1"/>
</dbReference>
<evidence type="ECO:0000313" key="12">
    <source>
        <dbReference type="Proteomes" id="UP000472260"/>
    </source>
</evidence>
<dbReference type="Gene3D" id="3.30.160.60">
    <property type="entry name" value="Classic Zinc Finger"/>
    <property type="match status" value="2"/>
</dbReference>
<evidence type="ECO:0000256" key="7">
    <source>
        <dbReference type="ARBA" id="ARBA00023242"/>
    </source>
</evidence>
<dbReference type="PROSITE" id="PS00028">
    <property type="entry name" value="ZINC_FINGER_C2H2_1"/>
    <property type="match status" value="1"/>
</dbReference>
<dbReference type="PANTHER" id="PTHR24404">
    <property type="entry name" value="ZINC FINGER PROTEIN"/>
    <property type="match status" value="1"/>
</dbReference>
<dbReference type="GO" id="GO:0003700">
    <property type="term" value="F:DNA-binding transcription factor activity"/>
    <property type="evidence" value="ECO:0007669"/>
    <property type="project" value="TreeGrafter"/>
</dbReference>
<dbReference type="InterPro" id="IPR036236">
    <property type="entry name" value="Znf_C2H2_sf"/>
</dbReference>
<dbReference type="GO" id="GO:0000978">
    <property type="term" value="F:RNA polymerase II cis-regulatory region sequence-specific DNA binding"/>
    <property type="evidence" value="ECO:0007669"/>
    <property type="project" value="TreeGrafter"/>
</dbReference>
<comment type="subcellular location">
    <subcellularLocation>
        <location evidence="1">Nucleus</location>
    </subcellularLocation>
</comment>
<dbReference type="PANTHER" id="PTHR24404:SF114">
    <property type="entry name" value="KLUMPFUSS, ISOFORM B-RELATED"/>
    <property type="match status" value="1"/>
</dbReference>
<dbReference type="FunFam" id="3.30.160.60:FF:002343">
    <property type="entry name" value="Zinc finger protein 33A"/>
    <property type="match status" value="1"/>
</dbReference>
<evidence type="ECO:0000313" key="11">
    <source>
        <dbReference type="Ensembl" id="ENSSANP00000043035.1"/>
    </source>
</evidence>
<evidence type="ECO:0000256" key="3">
    <source>
        <dbReference type="ARBA" id="ARBA00022737"/>
    </source>
</evidence>
<dbReference type="InterPro" id="IPR013087">
    <property type="entry name" value="Znf_C2H2_type"/>
</dbReference>
<dbReference type="Pfam" id="PF00096">
    <property type="entry name" value="zf-C2H2"/>
    <property type="match status" value="2"/>
</dbReference>
<sequence>QRNSQKKYTSYFTCFQCGKSFNHQGNLNRHKRIHTGEKPNRSPQCGKSSNQSGNLDVHRRIHTMESLLPCQQCGNREKFKPKRDLFKCHLCGMSFTDKKNLGIMQGHWREACYVPSLWKDFQKQSKS</sequence>
<evidence type="ECO:0000256" key="6">
    <source>
        <dbReference type="ARBA" id="ARBA00023125"/>
    </source>
</evidence>
<accession>A0A671NED8</accession>
<organism evidence="11 12">
    <name type="scientific">Sinocyclocheilus anshuiensis</name>
    <dbReference type="NCBI Taxonomy" id="1608454"/>
    <lineage>
        <taxon>Eukaryota</taxon>
        <taxon>Metazoa</taxon>
        <taxon>Chordata</taxon>
        <taxon>Craniata</taxon>
        <taxon>Vertebrata</taxon>
        <taxon>Euteleostomi</taxon>
        <taxon>Actinopterygii</taxon>
        <taxon>Neopterygii</taxon>
        <taxon>Teleostei</taxon>
        <taxon>Ostariophysi</taxon>
        <taxon>Cypriniformes</taxon>
        <taxon>Cyprinidae</taxon>
        <taxon>Cyprininae</taxon>
        <taxon>Sinocyclocheilus</taxon>
    </lineage>
</organism>
<keyword evidence="5" id="KW-0862">Zinc</keyword>
<dbReference type="Proteomes" id="UP000472260">
    <property type="component" value="Unassembled WGS sequence"/>
</dbReference>
<protein>
    <recommendedName>
        <fullName evidence="10">C2H2-type domain-containing protein</fullName>
    </recommendedName>
</protein>
<proteinExistence type="predicted"/>
<feature type="domain" description="C2H2-type" evidence="10">
    <location>
        <begin position="40"/>
        <end position="67"/>
    </location>
</feature>
<dbReference type="GO" id="GO:0008270">
    <property type="term" value="F:zinc ion binding"/>
    <property type="evidence" value="ECO:0007669"/>
    <property type="project" value="UniProtKB-KW"/>
</dbReference>
<evidence type="ECO:0000256" key="5">
    <source>
        <dbReference type="ARBA" id="ARBA00022833"/>
    </source>
</evidence>
<feature type="compositionally biased region" description="Polar residues" evidence="9">
    <location>
        <begin position="41"/>
        <end position="54"/>
    </location>
</feature>
<dbReference type="GO" id="GO:0006357">
    <property type="term" value="P:regulation of transcription by RNA polymerase II"/>
    <property type="evidence" value="ECO:0007669"/>
    <property type="project" value="TreeGrafter"/>
</dbReference>
<feature type="region of interest" description="Disordered" evidence="9">
    <location>
        <begin position="24"/>
        <end position="54"/>
    </location>
</feature>
<evidence type="ECO:0000259" key="10">
    <source>
        <dbReference type="PROSITE" id="PS50157"/>
    </source>
</evidence>
<name>A0A671NED8_9TELE</name>